<keyword evidence="3" id="KW-0547">Nucleotide-binding</keyword>
<evidence type="ECO:0000256" key="2">
    <source>
        <dbReference type="ARBA" id="ARBA00022737"/>
    </source>
</evidence>
<dbReference type="GO" id="GO:0012505">
    <property type="term" value="C:endomembrane system"/>
    <property type="evidence" value="ECO:0007669"/>
    <property type="project" value="UniProtKB-SubCell"/>
</dbReference>
<proteinExistence type="predicted"/>
<dbReference type="GO" id="GO:0005525">
    <property type="term" value="F:GTP binding"/>
    <property type="evidence" value="ECO:0007669"/>
    <property type="project" value="InterPro"/>
</dbReference>
<dbReference type="GO" id="GO:0016020">
    <property type="term" value="C:membrane"/>
    <property type="evidence" value="ECO:0007669"/>
    <property type="project" value="TreeGrafter"/>
</dbReference>
<evidence type="ECO:0000259" key="6">
    <source>
        <dbReference type="Pfam" id="PF00005"/>
    </source>
</evidence>
<keyword evidence="4" id="KW-0067">ATP-binding</keyword>
<feature type="coiled-coil region" evidence="5">
    <location>
        <begin position="137"/>
        <end position="164"/>
    </location>
</feature>
<dbReference type="EMBL" id="CAJNOK010020809">
    <property type="protein sequence ID" value="CAF1322233.1"/>
    <property type="molecule type" value="Genomic_DNA"/>
</dbReference>
<reference evidence="8" key="1">
    <citation type="submission" date="2021-02" db="EMBL/GenBank/DDBJ databases">
        <authorList>
            <person name="Nowell W R."/>
        </authorList>
    </citation>
    <scope>NUCLEOTIDE SEQUENCE</scope>
</reference>
<dbReference type="GO" id="GO:0005524">
    <property type="term" value="F:ATP binding"/>
    <property type="evidence" value="ECO:0007669"/>
    <property type="project" value="UniProtKB-KW"/>
</dbReference>
<dbReference type="EMBL" id="CAJOBA010042410">
    <property type="protein sequence ID" value="CAF4132509.1"/>
    <property type="molecule type" value="Genomic_DNA"/>
</dbReference>
<keyword evidence="5" id="KW-0175">Coiled coil</keyword>
<protein>
    <submittedName>
        <fullName evidence="8">Uncharacterized protein</fullName>
    </submittedName>
</protein>
<dbReference type="InterPro" id="IPR006073">
    <property type="entry name" value="GTP-bd"/>
</dbReference>
<dbReference type="Pfam" id="PF00005">
    <property type="entry name" value="ABC_tran"/>
    <property type="match status" value="1"/>
</dbReference>
<evidence type="ECO:0000256" key="3">
    <source>
        <dbReference type="ARBA" id="ARBA00022741"/>
    </source>
</evidence>
<evidence type="ECO:0000256" key="5">
    <source>
        <dbReference type="SAM" id="Coils"/>
    </source>
</evidence>
<comment type="subcellular location">
    <subcellularLocation>
        <location evidence="1">Endomembrane system</location>
        <topology evidence="1">Multi-pass membrane protein</topology>
    </subcellularLocation>
</comment>
<dbReference type="InterPro" id="IPR027417">
    <property type="entry name" value="P-loop_NTPase"/>
</dbReference>
<evidence type="ECO:0000313" key="10">
    <source>
        <dbReference type="Proteomes" id="UP000677228"/>
    </source>
</evidence>
<accession>A0A8S2F4C7</accession>
<evidence type="ECO:0000313" key="8">
    <source>
        <dbReference type="EMBL" id="CAF1322233.1"/>
    </source>
</evidence>
<dbReference type="AlphaFoldDB" id="A0A8S2F4C7"/>
<evidence type="ECO:0000313" key="9">
    <source>
        <dbReference type="EMBL" id="CAF4132509.1"/>
    </source>
</evidence>
<dbReference type="Pfam" id="PF01926">
    <property type="entry name" value="MMR_HSR1"/>
    <property type="match status" value="1"/>
</dbReference>
<feature type="domain" description="ABC transporter" evidence="6">
    <location>
        <begin position="10"/>
        <end position="89"/>
    </location>
</feature>
<dbReference type="Gene3D" id="3.40.50.300">
    <property type="entry name" value="P-loop containing nucleotide triphosphate hydrolases"/>
    <property type="match status" value="2"/>
</dbReference>
<dbReference type="Proteomes" id="UP000682733">
    <property type="component" value="Unassembled WGS sequence"/>
</dbReference>
<dbReference type="GO" id="GO:0042626">
    <property type="term" value="F:ATPase-coupled transmembrane transporter activity"/>
    <property type="evidence" value="ECO:0007669"/>
    <property type="project" value="TreeGrafter"/>
</dbReference>
<evidence type="ECO:0000256" key="4">
    <source>
        <dbReference type="ARBA" id="ARBA00022840"/>
    </source>
</evidence>
<dbReference type="Proteomes" id="UP000677228">
    <property type="component" value="Unassembled WGS sequence"/>
</dbReference>
<dbReference type="PANTHER" id="PTHR24223:SF443">
    <property type="entry name" value="MULTIDRUG-RESISTANCE LIKE PROTEIN 1, ISOFORM I"/>
    <property type="match status" value="1"/>
</dbReference>
<dbReference type="InterPro" id="IPR050173">
    <property type="entry name" value="ABC_transporter_C-like"/>
</dbReference>
<evidence type="ECO:0000256" key="1">
    <source>
        <dbReference type="ARBA" id="ARBA00004127"/>
    </source>
</evidence>
<feature type="domain" description="G" evidence="7">
    <location>
        <begin position="196"/>
        <end position="259"/>
    </location>
</feature>
<dbReference type="PANTHER" id="PTHR24223">
    <property type="entry name" value="ATP-BINDING CASSETTE SUB-FAMILY C"/>
    <property type="match status" value="1"/>
</dbReference>
<organism evidence="8 10">
    <name type="scientific">Didymodactylos carnosus</name>
    <dbReference type="NCBI Taxonomy" id="1234261"/>
    <lineage>
        <taxon>Eukaryota</taxon>
        <taxon>Metazoa</taxon>
        <taxon>Spiralia</taxon>
        <taxon>Gnathifera</taxon>
        <taxon>Rotifera</taxon>
        <taxon>Eurotatoria</taxon>
        <taxon>Bdelloidea</taxon>
        <taxon>Philodinida</taxon>
        <taxon>Philodinidae</taxon>
        <taxon>Didymodactylos</taxon>
    </lineage>
</organism>
<comment type="caution">
    <text evidence="8">The sequence shown here is derived from an EMBL/GenBank/DDBJ whole genome shotgun (WGS) entry which is preliminary data.</text>
</comment>
<evidence type="ECO:0000259" key="7">
    <source>
        <dbReference type="Pfam" id="PF01926"/>
    </source>
</evidence>
<sequence>MANPVANVWFGEGSLCAIVGSVGSGKSSILSAILGEMHKVEGQVIVNGRVAYVPQHVWITNSTLRENILFGKDLNDKEYMQVIDSCALKQGLDMLPHGDQTEIGEKATHLNGKYTMGHRHCKYRVEYVQDPATVAAIQAQEQANAQLRAEYEKVQQLLEAQKLDSFEKLKAYDQRAADALVQLATQTQAISMEGKNIALFGITSAGKSTIVNKILNKEVAAVGVGETTKEVTPYDGNGYRFYDVPGKNDDLSYFTMQYIGFWKGLTHRLVVVTTTLKEMTKVFSLLGAMGLHCDIIVNKFDLIEDVNEAEKFKQQILQEVQECEEVQNIDNIFFVSATNPDQFPDWAKMVQYLTAQ</sequence>
<keyword evidence="2" id="KW-0677">Repeat</keyword>
<gene>
    <name evidence="8" type="ORF">OVA965_LOCUS29492</name>
    <name evidence="9" type="ORF">TMI583_LOCUS30262</name>
</gene>
<dbReference type="InterPro" id="IPR003439">
    <property type="entry name" value="ABC_transporter-like_ATP-bd"/>
</dbReference>
<name>A0A8S2F4C7_9BILA</name>
<dbReference type="GO" id="GO:0016887">
    <property type="term" value="F:ATP hydrolysis activity"/>
    <property type="evidence" value="ECO:0007669"/>
    <property type="project" value="InterPro"/>
</dbReference>
<dbReference type="SUPFAM" id="SSF52540">
    <property type="entry name" value="P-loop containing nucleoside triphosphate hydrolases"/>
    <property type="match status" value="2"/>
</dbReference>